<evidence type="ECO:0000256" key="1">
    <source>
        <dbReference type="SAM" id="SignalP"/>
    </source>
</evidence>
<proteinExistence type="predicted"/>
<feature type="signal peptide" evidence="1">
    <location>
        <begin position="1"/>
        <end position="19"/>
    </location>
</feature>
<feature type="chain" id="PRO_5047426347" evidence="1">
    <location>
        <begin position="20"/>
        <end position="662"/>
    </location>
</feature>
<dbReference type="EMBL" id="LXEQ01000005">
    <property type="protein sequence ID" value="OAT32605.1"/>
    <property type="molecule type" value="Genomic_DNA"/>
</dbReference>
<comment type="caution">
    <text evidence="2">The sequence shown here is derived from an EMBL/GenBank/DDBJ whole genome shotgun (WGS) entry which is preliminary data.</text>
</comment>
<protein>
    <submittedName>
        <fullName evidence="2">Uncharacterized DUF1176 family protein</fullName>
    </submittedName>
</protein>
<sequence length="662" mass="73273">MRHLIWLACAGLFSTQLFAAPLTGLSFEHKDWQVSCDNTGTCRAAGYSRDLVSVLLTRVAGRETSAKVEVTFAQPTASSATLFIDGEQKGELTPLSDGSFSIQFTARDAFLTALSQDNTIEFESGGKRIPLSSAGSNAVLLKMDEFQKTTNTSNAMLHPGNENTDNVLLAKPAPLIISQPVIPDPDAVPLTTTQLQKIAPQLKLTPEMQCREIADEQTRTYYRIPVDKNHALIKTECFDSSRFALWLTDNTLTARPELITHDASKYENGEIARLSGPIQIWVWNGKQFLLRDQYRSSGHNGAWTLPTFVSRVRTQHDVDTDKAALQQLYQAVTDLKKTDPELTLTKLANQFTLTGEVTKFELSTVEDATPSKTKPSAEISDDEWQAFLRSPVMVESEDGSISFTLLDMDGDGKRDLIINSYVGGTGLYSYTGVLKRGENSFYNPRADRSSHDGFGPFFSENGRGANQWSEWVRINGQVYALWFNGQFGEDNLYLLRPFSVDDKTPAVTIRYRYTLDTIGSSEENQSKTPALSDKDKARLLKSLDTMQDHLLKDMAADQKVPPICPIPPGTSAKEAESYHRGVPLHYAFESVAYIPVWLNEKCYIGTVASHHGSYNKGVDAEIAISSPREGEESVNGYYISGLRHVTSVKSGWKARAGDNGVL</sequence>
<dbReference type="RefSeq" id="WP_064540844.1">
    <property type="nucleotide sequence ID" value="NZ_LXEQ01000005.1"/>
</dbReference>
<gene>
    <name evidence="2" type="ORF">M976_00498</name>
</gene>
<organism evidence="2 3">
    <name type="scientific">Buttiauxella ferragutiae ATCC 51602</name>
    <dbReference type="NCBI Taxonomy" id="1354252"/>
    <lineage>
        <taxon>Bacteria</taxon>
        <taxon>Pseudomonadati</taxon>
        <taxon>Pseudomonadota</taxon>
        <taxon>Gammaproteobacteria</taxon>
        <taxon>Enterobacterales</taxon>
        <taxon>Enterobacteriaceae</taxon>
        <taxon>Buttiauxella</taxon>
    </lineage>
</organism>
<reference evidence="2 3" key="1">
    <citation type="submission" date="2016-04" db="EMBL/GenBank/DDBJ databases">
        <title>ATOL: Assembling a taxonomically balanced genome-scale reconstruction of the evolutionary history of the Enterobacteriaceae.</title>
        <authorList>
            <person name="Plunkett G.III."/>
            <person name="Neeno-Eckwall E.C."/>
            <person name="Glasner J.D."/>
            <person name="Perna N.T."/>
        </authorList>
    </citation>
    <scope>NUCLEOTIDE SEQUENCE [LARGE SCALE GENOMIC DNA]</scope>
    <source>
        <strain evidence="2 3">ATCC 51602</strain>
    </source>
</reference>
<evidence type="ECO:0000313" key="2">
    <source>
        <dbReference type="EMBL" id="OAT32605.1"/>
    </source>
</evidence>
<dbReference type="InterPro" id="IPR009560">
    <property type="entry name" value="DUF1176"/>
</dbReference>
<keyword evidence="3" id="KW-1185">Reference proteome</keyword>
<name>A0ABX2WE72_9ENTR</name>
<dbReference type="Pfam" id="PF06674">
    <property type="entry name" value="DUF1176"/>
    <property type="match status" value="1"/>
</dbReference>
<keyword evidence="1" id="KW-0732">Signal</keyword>
<accession>A0ABX2WE72</accession>
<dbReference type="Proteomes" id="UP000078407">
    <property type="component" value="Unassembled WGS sequence"/>
</dbReference>
<evidence type="ECO:0000313" key="3">
    <source>
        <dbReference type="Proteomes" id="UP000078407"/>
    </source>
</evidence>